<evidence type="ECO:0000259" key="2">
    <source>
        <dbReference type="PROSITE" id="PS50987"/>
    </source>
</evidence>
<dbReference type="InterPro" id="IPR036390">
    <property type="entry name" value="WH_DNA-bd_sf"/>
</dbReference>
<dbReference type="CDD" id="cd00090">
    <property type="entry name" value="HTH_ARSR"/>
    <property type="match status" value="1"/>
</dbReference>
<accession>A0ABU9W2V2</accession>
<keyword evidence="4" id="KW-1185">Reference proteome</keyword>
<dbReference type="RefSeq" id="WP_342112774.1">
    <property type="nucleotide sequence ID" value="NZ_JBCAUN010000001.1"/>
</dbReference>
<sequence>MLKYSDDLDMAFLALADPTRRAIVDRLTRGPASVSDLAAPFAFTLAAIMQHLRVLEQAGLVSSQKQGRVRTCSIEPEALRSVEDWISERRTTWERRLDRLGLLLDGPEPTTDAAADPAASVDPESGSSTSSPTSPTGERP</sequence>
<dbReference type="PANTHER" id="PTHR38600:SF2">
    <property type="entry name" value="SLL0088 PROTEIN"/>
    <property type="match status" value="1"/>
</dbReference>
<evidence type="ECO:0000313" key="4">
    <source>
        <dbReference type="Proteomes" id="UP001425155"/>
    </source>
</evidence>
<dbReference type="InterPro" id="IPR036388">
    <property type="entry name" value="WH-like_DNA-bd_sf"/>
</dbReference>
<dbReference type="SUPFAM" id="SSF46785">
    <property type="entry name" value="Winged helix' DNA-binding domain"/>
    <property type="match status" value="1"/>
</dbReference>
<protein>
    <submittedName>
        <fullName evidence="3">Metalloregulator ArsR/SmtB family transcription factor</fullName>
    </submittedName>
</protein>
<comment type="caution">
    <text evidence="3">The sequence shown here is derived from an EMBL/GenBank/DDBJ whole genome shotgun (WGS) entry which is preliminary data.</text>
</comment>
<dbReference type="EMBL" id="JBCLVG010000001">
    <property type="protein sequence ID" value="MEN1946323.1"/>
    <property type="molecule type" value="Genomic_DNA"/>
</dbReference>
<feature type="region of interest" description="Disordered" evidence="1">
    <location>
        <begin position="104"/>
        <end position="140"/>
    </location>
</feature>
<gene>
    <name evidence="3" type="ORF">WJX64_07195</name>
</gene>
<feature type="domain" description="HTH arsR-type" evidence="2">
    <location>
        <begin position="1"/>
        <end position="94"/>
    </location>
</feature>
<dbReference type="SMART" id="SM00418">
    <property type="entry name" value="HTH_ARSR"/>
    <property type="match status" value="1"/>
</dbReference>
<dbReference type="NCBIfam" id="NF033788">
    <property type="entry name" value="HTH_metalloreg"/>
    <property type="match status" value="1"/>
</dbReference>
<dbReference type="Proteomes" id="UP001425155">
    <property type="component" value="Unassembled WGS sequence"/>
</dbReference>
<dbReference type="PROSITE" id="PS50987">
    <property type="entry name" value="HTH_ARSR_2"/>
    <property type="match status" value="1"/>
</dbReference>
<dbReference type="Gene3D" id="1.10.10.10">
    <property type="entry name" value="Winged helix-like DNA-binding domain superfamily/Winged helix DNA-binding domain"/>
    <property type="match status" value="1"/>
</dbReference>
<evidence type="ECO:0000256" key="1">
    <source>
        <dbReference type="SAM" id="MobiDB-lite"/>
    </source>
</evidence>
<dbReference type="PRINTS" id="PR00778">
    <property type="entry name" value="HTHARSR"/>
</dbReference>
<evidence type="ECO:0000313" key="3">
    <source>
        <dbReference type="EMBL" id="MEN1946323.1"/>
    </source>
</evidence>
<proteinExistence type="predicted"/>
<dbReference type="PANTHER" id="PTHR38600">
    <property type="entry name" value="TRANSCRIPTIONAL REGULATORY PROTEIN"/>
    <property type="match status" value="1"/>
</dbReference>
<organism evidence="3 4">
    <name type="scientific">Leifsonia stereocauli</name>
    <dbReference type="NCBI Taxonomy" id="3134136"/>
    <lineage>
        <taxon>Bacteria</taxon>
        <taxon>Bacillati</taxon>
        <taxon>Actinomycetota</taxon>
        <taxon>Actinomycetes</taxon>
        <taxon>Micrococcales</taxon>
        <taxon>Microbacteriaceae</taxon>
        <taxon>Leifsonia</taxon>
    </lineage>
</organism>
<reference evidence="3 4" key="1">
    <citation type="submission" date="2024-03" db="EMBL/GenBank/DDBJ databases">
        <title>YIM 134122 draft genome.</title>
        <authorList>
            <person name="Zuo S."/>
            <person name="Xiong L."/>
        </authorList>
    </citation>
    <scope>NUCLEOTIDE SEQUENCE [LARGE SCALE GENOMIC DNA]</scope>
    <source>
        <strain evidence="3 4">YIM 134122</strain>
    </source>
</reference>
<dbReference type="InterPro" id="IPR011991">
    <property type="entry name" value="ArsR-like_HTH"/>
</dbReference>
<name>A0ABU9W2V2_9MICO</name>
<dbReference type="Pfam" id="PF12840">
    <property type="entry name" value="HTH_20"/>
    <property type="match status" value="1"/>
</dbReference>
<dbReference type="InterPro" id="IPR001845">
    <property type="entry name" value="HTH_ArsR_DNA-bd_dom"/>
</dbReference>